<sequence>MSSIVLSRRTWNPLHLVGCVYANRVDNQAESASKGASLTPPIAQGNLRSGAVRHNLIAVLPRSGYCLFTVARSPQMIFESLARLIEFYVKMPW</sequence>
<organism evidence="1 2">
    <name type="scientific">Protopolystoma xenopodis</name>
    <dbReference type="NCBI Taxonomy" id="117903"/>
    <lineage>
        <taxon>Eukaryota</taxon>
        <taxon>Metazoa</taxon>
        <taxon>Spiralia</taxon>
        <taxon>Lophotrochozoa</taxon>
        <taxon>Platyhelminthes</taxon>
        <taxon>Monogenea</taxon>
        <taxon>Polyopisthocotylea</taxon>
        <taxon>Polystomatidea</taxon>
        <taxon>Polystomatidae</taxon>
        <taxon>Protopolystoma</taxon>
    </lineage>
</organism>
<evidence type="ECO:0000313" key="2">
    <source>
        <dbReference type="Proteomes" id="UP000784294"/>
    </source>
</evidence>
<reference evidence="1" key="1">
    <citation type="submission" date="2018-11" db="EMBL/GenBank/DDBJ databases">
        <authorList>
            <consortium name="Pathogen Informatics"/>
        </authorList>
    </citation>
    <scope>NUCLEOTIDE SEQUENCE</scope>
</reference>
<dbReference type="AlphaFoldDB" id="A0A3S5AUB7"/>
<proteinExistence type="predicted"/>
<keyword evidence="2" id="KW-1185">Reference proteome</keyword>
<name>A0A3S5AUB7_9PLAT</name>
<gene>
    <name evidence="1" type="ORF">PXEA_LOCUS18957</name>
</gene>
<protein>
    <submittedName>
        <fullName evidence="1">Uncharacterized protein</fullName>
    </submittedName>
</protein>
<dbReference type="SUPFAM" id="SSF55550">
    <property type="entry name" value="SH2 domain"/>
    <property type="match status" value="1"/>
</dbReference>
<dbReference type="InterPro" id="IPR036860">
    <property type="entry name" value="SH2_dom_sf"/>
</dbReference>
<evidence type="ECO:0000313" key="1">
    <source>
        <dbReference type="EMBL" id="VEL25517.1"/>
    </source>
</evidence>
<dbReference type="Proteomes" id="UP000784294">
    <property type="component" value="Unassembled WGS sequence"/>
</dbReference>
<accession>A0A3S5AUB7</accession>
<comment type="caution">
    <text evidence="1">The sequence shown here is derived from an EMBL/GenBank/DDBJ whole genome shotgun (WGS) entry which is preliminary data.</text>
</comment>
<dbReference type="EMBL" id="CAAALY010074528">
    <property type="protein sequence ID" value="VEL25517.1"/>
    <property type="molecule type" value="Genomic_DNA"/>
</dbReference>